<dbReference type="PRINTS" id="PR00111">
    <property type="entry name" value="ABHYDROLASE"/>
</dbReference>
<name>A0A939BYP9_9ACTN</name>
<feature type="domain" description="AB hydrolase-1" evidence="1">
    <location>
        <begin position="14"/>
        <end position="248"/>
    </location>
</feature>
<sequence length="257" mass="26679">MTTGADASPDQLPLVLVHAFPMDARLFDPLRDRLPGIRLLTPDLPGFGDRTGDLPATAPSLTPFSDAVLAVLDAVGAPRAVIGGVSLGGYVALDVLRRAPERVAGLVLVDTRADADDDAARERRHQVAARADRGEVAAGPDAVAPLVHPDLSDGERDRLAGIAAAVPPVTVAWTQRAMAARPDSTEVLAGAGRPVLVLVGERDEVTPVPLAEAMADAARRSTGDVELVTVAGAGHLSPAEAPDQVAAALVDWWPRVR</sequence>
<dbReference type="AlphaFoldDB" id="A0A939BYP9"/>
<organism evidence="2 3">
    <name type="scientific">Nakamurella leprariae</name>
    <dbReference type="NCBI Taxonomy" id="2803911"/>
    <lineage>
        <taxon>Bacteria</taxon>
        <taxon>Bacillati</taxon>
        <taxon>Actinomycetota</taxon>
        <taxon>Actinomycetes</taxon>
        <taxon>Nakamurellales</taxon>
        <taxon>Nakamurellaceae</taxon>
        <taxon>Nakamurella</taxon>
    </lineage>
</organism>
<evidence type="ECO:0000259" key="1">
    <source>
        <dbReference type="Pfam" id="PF12697"/>
    </source>
</evidence>
<dbReference type="PANTHER" id="PTHR43194:SF2">
    <property type="entry name" value="PEROXISOMAL MEMBRANE PROTEIN LPX1"/>
    <property type="match status" value="1"/>
</dbReference>
<evidence type="ECO:0000313" key="2">
    <source>
        <dbReference type="EMBL" id="MBM9466856.1"/>
    </source>
</evidence>
<dbReference type="InterPro" id="IPR000639">
    <property type="entry name" value="Epox_hydrolase-like"/>
</dbReference>
<dbReference type="EMBL" id="JAERWK010000008">
    <property type="protein sequence ID" value="MBM9466856.1"/>
    <property type="molecule type" value="Genomic_DNA"/>
</dbReference>
<reference evidence="2" key="1">
    <citation type="submission" date="2021-01" db="EMBL/GenBank/DDBJ databases">
        <title>YIM 132084 draft genome.</title>
        <authorList>
            <person name="An D."/>
        </authorList>
    </citation>
    <scope>NUCLEOTIDE SEQUENCE</scope>
    <source>
        <strain evidence="2">YIM 132084</strain>
    </source>
</reference>
<dbReference type="InterPro" id="IPR000073">
    <property type="entry name" value="AB_hydrolase_1"/>
</dbReference>
<dbReference type="SUPFAM" id="SSF53474">
    <property type="entry name" value="alpha/beta-Hydrolases"/>
    <property type="match status" value="1"/>
</dbReference>
<keyword evidence="2" id="KW-0378">Hydrolase</keyword>
<dbReference type="RefSeq" id="WP_205259808.1">
    <property type="nucleotide sequence ID" value="NZ_JAERWK010000008.1"/>
</dbReference>
<dbReference type="InterPro" id="IPR050228">
    <property type="entry name" value="Carboxylesterase_BioH"/>
</dbReference>
<dbReference type="Pfam" id="PF12697">
    <property type="entry name" value="Abhydrolase_6"/>
    <property type="match status" value="1"/>
</dbReference>
<dbReference type="Proteomes" id="UP000663792">
    <property type="component" value="Unassembled WGS sequence"/>
</dbReference>
<protein>
    <submittedName>
        <fullName evidence="2">Alpha/beta hydrolase</fullName>
    </submittedName>
</protein>
<dbReference type="PANTHER" id="PTHR43194">
    <property type="entry name" value="HYDROLASE ALPHA/BETA FOLD FAMILY"/>
    <property type="match status" value="1"/>
</dbReference>
<keyword evidence="3" id="KW-1185">Reference proteome</keyword>
<comment type="caution">
    <text evidence="2">The sequence shown here is derived from an EMBL/GenBank/DDBJ whole genome shotgun (WGS) entry which is preliminary data.</text>
</comment>
<dbReference type="GO" id="GO:0016787">
    <property type="term" value="F:hydrolase activity"/>
    <property type="evidence" value="ECO:0007669"/>
    <property type="project" value="UniProtKB-KW"/>
</dbReference>
<accession>A0A939BYP9</accession>
<gene>
    <name evidence="2" type="ORF">JL106_06115</name>
</gene>
<dbReference type="InterPro" id="IPR029058">
    <property type="entry name" value="AB_hydrolase_fold"/>
</dbReference>
<proteinExistence type="predicted"/>
<dbReference type="PRINTS" id="PR00412">
    <property type="entry name" value="EPOXHYDRLASE"/>
</dbReference>
<dbReference type="Gene3D" id="3.40.50.1820">
    <property type="entry name" value="alpha/beta hydrolase"/>
    <property type="match status" value="1"/>
</dbReference>
<evidence type="ECO:0000313" key="3">
    <source>
        <dbReference type="Proteomes" id="UP000663792"/>
    </source>
</evidence>